<keyword evidence="4" id="KW-1185">Reference proteome</keyword>
<accession>A0ABS0N4A7</accession>
<dbReference type="EMBL" id="JAEANY010000002">
    <property type="protein sequence ID" value="MBH5322557.1"/>
    <property type="molecule type" value="Genomic_DNA"/>
</dbReference>
<feature type="transmembrane region" description="Helical" evidence="2">
    <location>
        <begin position="20"/>
        <end position="37"/>
    </location>
</feature>
<organism evidence="3 4">
    <name type="scientific">Aurantiacibacter sediminis</name>
    <dbReference type="NCBI Taxonomy" id="2793064"/>
    <lineage>
        <taxon>Bacteria</taxon>
        <taxon>Pseudomonadati</taxon>
        <taxon>Pseudomonadota</taxon>
        <taxon>Alphaproteobacteria</taxon>
        <taxon>Sphingomonadales</taxon>
        <taxon>Erythrobacteraceae</taxon>
        <taxon>Aurantiacibacter</taxon>
    </lineage>
</organism>
<sequence>MSLSSFLQNSSRRTTFLSEGIKLCAIITVVCAAPLPFVELWIAIWLLVILSAVALGTFGVWAYNAVKNQHLFPSEEHREQMAAVSLLGRNRDDQPPLLTPVELTDLGQNPESPTSSQESDDA</sequence>
<proteinExistence type="predicted"/>
<feature type="region of interest" description="Disordered" evidence="1">
    <location>
        <begin position="88"/>
        <end position="122"/>
    </location>
</feature>
<dbReference type="Proteomes" id="UP000602442">
    <property type="component" value="Unassembled WGS sequence"/>
</dbReference>
<gene>
    <name evidence="3" type="ORF">I5L03_08160</name>
</gene>
<dbReference type="RefSeq" id="WP_197921246.1">
    <property type="nucleotide sequence ID" value="NZ_CAWPTA010000007.1"/>
</dbReference>
<name>A0ABS0N4A7_9SPHN</name>
<feature type="compositionally biased region" description="Polar residues" evidence="1">
    <location>
        <begin position="106"/>
        <end position="122"/>
    </location>
</feature>
<evidence type="ECO:0000313" key="3">
    <source>
        <dbReference type="EMBL" id="MBH5322557.1"/>
    </source>
</evidence>
<evidence type="ECO:0000256" key="2">
    <source>
        <dbReference type="SAM" id="Phobius"/>
    </source>
</evidence>
<evidence type="ECO:0000256" key="1">
    <source>
        <dbReference type="SAM" id="MobiDB-lite"/>
    </source>
</evidence>
<feature type="transmembrane region" description="Helical" evidence="2">
    <location>
        <begin position="43"/>
        <end position="63"/>
    </location>
</feature>
<protein>
    <submittedName>
        <fullName evidence="3">Uncharacterized protein</fullName>
    </submittedName>
</protein>
<keyword evidence="2" id="KW-0812">Transmembrane</keyword>
<keyword evidence="2" id="KW-0472">Membrane</keyword>
<evidence type="ECO:0000313" key="4">
    <source>
        <dbReference type="Proteomes" id="UP000602442"/>
    </source>
</evidence>
<reference evidence="3 4" key="1">
    <citation type="submission" date="2020-11" db="EMBL/GenBank/DDBJ databases">
        <title>Erythrobacter sediminis sp. nov., a marine bacterium from a tidal flat of Garorim Bay.</title>
        <authorList>
            <person name="Kim D."/>
            <person name="Yoo Y."/>
            <person name="Kim J.-J."/>
        </authorList>
    </citation>
    <scope>NUCLEOTIDE SEQUENCE [LARGE SCALE GENOMIC DNA]</scope>
    <source>
        <strain evidence="3 4">JGD-13</strain>
    </source>
</reference>
<keyword evidence="2" id="KW-1133">Transmembrane helix</keyword>
<comment type="caution">
    <text evidence="3">The sequence shown here is derived from an EMBL/GenBank/DDBJ whole genome shotgun (WGS) entry which is preliminary data.</text>
</comment>